<organism evidence="5 6">
    <name type="scientific">Fusarium oligoseptatum</name>
    <dbReference type="NCBI Taxonomy" id="2604345"/>
    <lineage>
        <taxon>Eukaryota</taxon>
        <taxon>Fungi</taxon>
        <taxon>Dikarya</taxon>
        <taxon>Ascomycota</taxon>
        <taxon>Pezizomycotina</taxon>
        <taxon>Sordariomycetes</taxon>
        <taxon>Hypocreomycetidae</taxon>
        <taxon>Hypocreales</taxon>
        <taxon>Nectriaceae</taxon>
        <taxon>Fusarium</taxon>
        <taxon>Fusarium solani species complex</taxon>
    </lineage>
</organism>
<dbReference type="Gene3D" id="1.20.120.1020">
    <property type="entry name" value="Prion-inhibition and propagation, HeLo domain"/>
    <property type="match status" value="1"/>
</dbReference>
<dbReference type="PANTHER" id="PTHR10039">
    <property type="entry name" value="AMELOGENIN"/>
    <property type="match status" value="1"/>
</dbReference>
<sequence length="957" mass="108130">MAEAAGLALGAVGVAGLIGAFKDTIDLFNLLADSRGLGRDYEILEIKFDIQKALLLQWTDRVGLLRERDYDPCLDQVPIQEAIGQILSCIRLLLTDASALKSKYGLDKTDDQEPVSELTSVPSISAWRMRVFNGQYEDFKKRIAQRNDKPFRTRARWAVRDKQKFEDLVRDLADFIASLDKLTPVTRGQPSLRNMADDDVKTIGELPDLKLLLEASQDSHKLISESVQRRISRTCEEMVLSRLWFRKIHDRRENVADAHLDTLKWALYPPKGDARWDDLSQWLRQDPEHGIYWISGKAGSGKSTLMKYLHSHPRTHSLLREWAGASSYTLVDFFFLNLGTEEQKSFEGLSRALLYQLLKPNPSLIHQALPGMVKELKDTDKSPSLPSLSEVRYAFKVLTGEPTLGKACIFIDGLDEFEGDIRESISLIKELGHSSHIKVLVSSRPIPACVAAYEDLPKLHLQDLTRTDIRAYVEDVIGNHPYIKRLLRRSPEGAKGVMEDLINKSSGVFLWVVLACRSLLSGFEDCDRLPELRKRVEELPPELEDLFDLMLAKINQRYKSQGAYLLRVCYESQRASRDPYCPALTYIDTLALALVDDPDISASSIGDLSLQDMKDLCITLEGRLRSRCGGLLEIYSHSGYIDVGNPGVPWEDDYPVGGHVIFMHRTVFEYLSDETVWERECLKLDSHGRVVATDLSMRDLYLAILYIVHLKRTVGKAASRIEQKLAGALCSGLFWVQRGDAGSQMSFFGQLHHFLNELDGYRLRLKDSALVALADTCHLVPATTKRNYLHPTLLLAADIGAREYMIRNPEFATLNGSKMPACGCSPLLSLEFGSPFNLAPRSRPSPEGVSLLLRSGANPRLRAGVFTPWILWLQDPSGLTQDDRTDDELLQVMDVAETMVRYDAGGIKELRRWLNSDTRQDWPLRVKQRGEELLQFLKEHERNGSYLAKDHVLHGGR</sequence>
<evidence type="ECO:0000313" key="5">
    <source>
        <dbReference type="EMBL" id="RSL87842.1"/>
    </source>
</evidence>
<reference evidence="5 6" key="1">
    <citation type="submission" date="2017-06" db="EMBL/GenBank/DDBJ databases">
        <title>Comparative genomic analysis of Ambrosia Fusariam Clade fungi.</title>
        <authorList>
            <person name="Stajich J.E."/>
            <person name="Carrillo J."/>
            <person name="Kijimoto T."/>
            <person name="Eskalen A."/>
            <person name="O'Donnell K."/>
            <person name="Kasson M."/>
        </authorList>
    </citation>
    <scope>NUCLEOTIDE SEQUENCE [LARGE SCALE GENOMIC DNA]</scope>
    <source>
        <strain evidence="5 6">NRRL62579</strain>
    </source>
</reference>
<accession>A0A428SDI8</accession>
<dbReference type="InterPro" id="IPR038305">
    <property type="entry name" value="HeLo_sf"/>
</dbReference>
<feature type="domain" description="Nephrocystin 3-like N-terminal" evidence="3">
    <location>
        <begin position="279"/>
        <end position="444"/>
    </location>
</feature>
<dbReference type="Pfam" id="PF25053">
    <property type="entry name" value="DUF7791"/>
    <property type="match status" value="1"/>
</dbReference>
<evidence type="ECO:0000259" key="4">
    <source>
        <dbReference type="Pfam" id="PF25053"/>
    </source>
</evidence>
<feature type="domain" description="DUF7791" evidence="4">
    <location>
        <begin position="554"/>
        <end position="678"/>
    </location>
</feature>
<dbReference type="InterPro" id="IPR027417">
    <property type="entry name" value="P-loop_NTPase"/>
</dbReference>
<keyword evidence="6" id="KW-1185">Reference proteome</keyword>
<dbReference type="InterPro" id="IPR056884">
    <property type="entry name" value="NPHP3-like_N"/>
</dbReference>
<proteinExistence type="predicted"/>
<protein>
    <recommendedName>
        <fullName evidence="7">Small s protein</fullName>
    </recommendedName>
</protein>
<dbReference type="AlphaFoldDB" id="A0A428SDI8"/>
<evidence type="ECO:0008006" key="7">
    <source>
        <dbReference type="Google" id="ProtNLM"/>
    </source>
</evidence>
<dbReference type="InterPro" id="IPR056693">
    <property type="entry name" value="DUF7791"/>
</dbReference>
<gene>
    <name evidence="5" type="ORF">CEP52_015417</name>
</gene>
<dbReference type="Gene3D" id="3.40.50.300">
    <property type="entry name" value="P-loop containing nucleotide triphosphate hydrolases"/>
    <property type="match status" value="1"/>
</dbReference>
<dbReference type="SUPFAM" id="SSF52540">
    <property type="entry name" value="P-loop containing nucleoside triphosphate hydrolases"/>
    <property type="match status" value="1"/>
</dbReference>
<evidence type="ECO:0000313" key="6">
    <source>
        <dbReference type="Proteomes" id="UP000287144"/>
    </source>
</evidence>
<dbReference type="STRING" id="1325735.A0A428SDI8"/>
<dbReference type="Pfam" id="PF14479">
    <property type="entry name" value="HeLo"/>
    <property type="match status" value="1"/>
</dbReference>
<name>A0A428SDI8_9HYPO</name>
<dbReference type="Proteomes" id="UP000287144">
    <property type="component" value="Unassembled WGS sequence"/>
</dbReference>
<evidence type="ECO:0000259" key="2">
    <source>
        <dbReference type="Pfam" id="PF14479"/>
    </source>
</evidence>
<dbReference type="PANTHER" id="PTHR10039:SF5">
    <property type="entry name" value="NACHT DOMAIN-CONTAINING PROTEIN"/>
    <property type="match status" value="1"/>
</dbReference>
<evidence type="ECO:0000259" key="3">
    <source>
        <dbReference type="Pfam" id="PF24883"/>
    </source>
</evidence>
<dbReference type="EMBL" id="NKCK01000272">
    <property type="protein sequence ID" value="RSL87842.1"/>
    <property type="molecule type" value="Genomic_DNA"/>
</dbReference>
<dbReference type="InterPro" id="IPR029498">
    <property type="entry name" value="HeLo_dom"/>
</dbReference>
<feature type="domain" description="Prion-inhibition and propagation HeLo" evidence="2">
    <location>
        <begin position="11"/>
        <end position="212"/>
    </location>
</feature>
<evidence type="ECO:0000256" key="1">
    <source>
        <dbReference type="ARBA" id="ARBA00022737"/>
    </source>
</evidence>
<comment type="caution">
    <text evidence="5">The sequence shown here is derived from an EMBL/GenBank/DDBJ whole genome shotgun (WGS) entry which is preliminary data.</text>
</comment>
<keyword evidence="1" id="KW-0677">Repeat</keyword>
<dbReference type="Pfam" id="PF24883">
    <property type="entry name" value="NPHP3_N"/>
    <property type="match status" value="1"/>
</dbReference>